<name>A0A645EZG7_9ZZZZ</name>
<accession>A0A645EZG7</accession>
<sequence>MPAPTLTSKLSLPASTSISFPAVIKVPPRMAVVVLLKISILTSPATPAELPPPKATASSQRLSRLLAVTPILCADLMEAAETISAETDLKNKIETMVAPTPALPPERASAPAQFTMCVSSSASTITSLSALTTVLVGSPEPSSE</sequence>
<dbReference type="EMBL" id="VSSQ01052503">
    <property type="protein sequence ID" value="MPN06579.1"/>
    <property type="molecule type" value="Genomic_DNA"/>
</dbReference>
<organism evidence="1">
    <name type="scientific">bioreactor metagenome</name>
    <dbReference type="NCBI Taxonomy" id="1076179"/>
    <lineage>
        <taxon>unclassified sequences</taxon>
        <taxon>metagenomes</taxon>
        <taxon>ecological metagenomes</taxon>
    </lineage>
</organism>
<dbReference type="AlphaFoldDB" id="A0A645EZG7"/>
<comment type="caution">
    <text evidence="1">The sequence shown here is derived from an EMBL/GenBank/DDBJ whole genome shotgun (WGS) entry which is preliminary data.</text>
</comment>
<protein>
    <submittedName>
        <fullName evidence="1">Uncharacterized protein</fullName>
    </submittedName>
</protein>
<gene>
    <name evidence="1" type="ORF">SDC9_153835</name>
</gene>
<reference evidence="1" key="1">
    <citation type="submission" date="2019-08" db="EMBL/GenBank/DDBJ databases">
        <authorList>
            <person name="Kucharzyk K."/>
            <person name="Murdoch R.W."/>
            <person name="Higgins S."/>
            <person name="Loffler F."/>
        </authorList>
    </citation>
    <scope>NUCLEOTIDE SEQUENCE</scope>
</reference>
<proteinExistence type="predicted"/>
<evidence type="ECO:0000313" key="1">
    <source>
        <dbReference type="EMBL" id="MPN06579.1"/>
    </source>
</evidence>